<evidence type="ECO:0000313" key="3">
    <source>
        <dbReference type="EMBL" id="CAE8651857.1"/>
    </source>
</evidence>
<feature type="compositionally biased region" description="Low complexity" evidence="2">
    <location>
        <begin position="179"/>
        <end position="189"/>
    </location>
</feature>
<feature type="region of interest" description="Disordered" evidence="2">
    <location>
        <begin position="167"/>
        <end position="198"/>
    </location>
</feature>
<dbReference type="Gene3D" id="3.30.70.2610">
    <property type="match status" value="1"/>
</dbReference>
<keyword evidence="1" id="KW-0804">Transcription</keyword>
<evidence type="ECO:0000256" key="1">
    <source>
        <dbReference type="RuleBase" id="RU364024"/>
    </source>
</evidence>
<comment type="subcellular location">
    <subcellularLocation>
        <location evidence="1">Nucleus</location>
    </subcellularLocation>
</comment>
<keyword evidence="1" id="KW-0805">Transcription regulation</keyword>
<evidence type="ECO:0000256" key="2">
    <source>
        <dbReference type="SAM" id="MobiDB-lite"/>
    </source>
</evidence>
<evidence type="ECO:0000313" key="4">
    <source>
        <dbReference type="Proteomes" id="UP000626109"/>
    </source>
</evidence>
<keyword evidence="1" id="KW-0539">Nucleus</keyword>
<dbReference type="InterPro" id="IPR004598">
    <property type="entry name" value="TFIIH_p52/Tfb2"/>
</dbReference>
<dbReference type="PANTHER" id="PTHR13152:SF0">
    <property type="entry name" value="GENERAL TRANSCRIPTION FACTOR IIH SUBUNIT 4"/>
    <property type="match status" value="1"/>
</dbReference>
<proteinExistence type="inferred from homology"/>
<dbReference type="GO" id="GO:0000439">
    <property type="term" value="C:transcription factor TFIIH core complex"/>
    <property type="evidence" value="ECO:0007669"/>
    <property type="project" value="InterPro"/>
</dbReference>
<feature type="non-terminal residue" evidence="3">
    <location>
        <position position="1"/>
    </location>
</feature>
<dbReference type="GO" id="GO:0006289">
    <property type="term" value="P:nucleotide-excision repair"/>
    <property type="evidence" value="ECO:0007669"/>
    <property type="project" value="InterPro"/>
</dbReference>
<dbReference type="EMBL" id="CAJNNW010010204">
    <property type="protein sequence ID" value="CAE8651857.1"/>
    <property type="molecule type" value="Genomic_DNA"/>
</dbReference>
<comment type="similarity">
    <text evidence="1">Belongs to the TFB2 family.</text>
</comment>
<keyword evidence="1" id="KW-0234">DNA repair</keyword>
<dbReference type="Pfam" id="PF03849">
    <property type="entry name" value="Tfb2"/>
    <property type="match status" value="1"/>
</dbReference>
<dbReference type="GO" id="GO:0001671">
    <property type="term" value="F:ATPase activator activity"/>
    <property type="evidence" value="ECO:0007669"/>
    <property type="project" value="InterPro"/>
</dbReference>
<dbReference type="GO" id="GO:0003690">
    <property type="term" value="F:double-stranded DNA binding"/>
    <property type="evidence" value="ECO:0007669"/>
    <property type="project" value="TreeGrafter"/>
</dbReference>
<reference evidence="3" key="1">
    <citation type="submission" date="2021-02" db="EMBL/GenBank/DDBJ databases">
        <authorList>
            <person name="Dougan E. K."/>
            <person name="Rhodes N."/>
            <person name="Thang M."/>
            <person name="Chan C."/>
        </authorList>
    </citation>
    <scope>NUCLEOTIDE SEQUENCE</scope>
</reference>
<name>A0A813IKV8_POLGL</name>
<dbReference type="AlphaFoldDB" id="A0A813IKV8"/>
<protein>
    <recommendedName>
        <fullName evidence="1">General transcription factor IIH subunit 4</fullName>
    </recommendedName>
</protein>
<gene>
    <name evidence="3" type="ORF">PGLA2088_LOCUS9282</name>
</gene>
<comment type="function">
    <text evidence="1">Component of the general transcription and DNA repair factor IIH (TFIIH) core complex which is involved in general and transcription-coupled nucleotide excision repair (NER) of damaged DNA.</text>
</comment>
<organism evidence="3 4">
    <name type="scientific">Polarella glacialis</name>
    <name type="common">Dinoflagellate</name>
    <dbReference type="NCBI Taxonomy" id="89957"/>
    <lineage>
        <taxon>Eukaryota</taxon>
        <taxon>Sar</taxon>
        <taxon>Alveolata</taxon>
        <taxon>Dinophyceae</taxon>
        <taxon>Suessiales</taxon>
        <taxon>Suessiaceae</taxon>
        <taxon>Polarella</taxon>
    </lineage>
</organism>
<dbReference type="Proteomes" id="UP000626109">
    <property type="component" value="Unassembled WGS sequence"/>
</dbReference>
<dbReference type="GO" id="GO:0005675">
    <property type="term" value="C:transcription factor TFIIH holo complex"/>
    <property type="evidence" value="ECO:0007669"/>
    <property type="project" value="TreeGrafter"/>
</dbReference>
<sequence>EQGIVVESNFKVYAYTSSPLHALLLGYFCRIALQLPNLTVGHLAADSALKAMKRGIRAENIVRYLEGAAHPRALRRLEQQGGSVVPGNVRGQLEVWESSRSRTASRRAVLFEWEPGESDAAFELTRQRAEDDGSFLWSRGGNDGALGLPPALAVRAEGADRIRAFLAQQPGPHGDPKDAPSSAASARSAGGEATMQETTEPVHRALGSAERGLSFGSLSLTRDLLDSSPQGFWRRVAPWLSVGADRPRPSQGGPVPARVNGQRVLGQLRARGFAKVRGLLPPVPGSCALCPELLAAGIAALRRHGAHPDIGDRDFYSLDPYI</sequence>
<dbReference type="PANTHER" id="PTHR13152">
    <property type="entry name" value="TFIIH, POLYPEPTIDE 4"/>
    <property type="match status" value="1"/>
</dbReference>
<comment type="caution">
    <text evidence="3">The sequence shown here is derived from an EMBL/GenBank/DDBJ whole genome shotgun (WGS) entry which is preliminary data.</text>
</comment>
<keyword evidence="1" id="KW-0227">DNA damage</keyword>
<accession>A0A813IKV8</accession>